<dbReference type="PANTHER" id="PTHR34976">
    <property type="entry name" value="RIBONUCLEASE YQCG-RELATED"/>
    <property type="match status" value="1"/>
</dbReference>
<dbReference type="PROSITE" id="PS51756">
    <property type="entry name" value="LXG"/>
    <property type="match status" value="1"/>
</dbReference>
<keyword evidence="2" id="KW-0964">Secreted</keyword>
<evidence type="ECO:0000313" key="7">
    <source>
        <dbReference type="Proteomes" id="UP001165287"/>
    </source>
</evidence>
<dbReference type="InterPro" id="IPR027797">
    <property type="entry name" value="PT-TG_dom"/>
</dbReference>
<evidence type="ECO:0000256" key="4">
    <source>
        <dbReference type="SAM" id="Coils"/>
    </source>
</evidence>
<dbReference type="PANTHER" id="PTHR34976:SF2">
    <property type="entry name" value="TYPE VII SECRETION SYSTEM PROTEIN ESSD"/>
    <property type="match status" value="1"/>
</dbReference>
<dbReference type="EMBL" id="JAIQUM010000011">
    <property type="protein sequence ID" value="MBZ5750033.1"/>
    <property type="molecule type" value="Genomic_DNA"/>
</dbReference>
<name>A0ABS7UPX3_9BACI</name>
<keyword evidence="4" id="KW-0175">Coiled coil</keyword>
<evidence type="ECO:0000256" key="3">
    <source>
        <dbReference type="ARBA" id="ARBA00034117"/>
    </source>
</evidence>
<comment type="subcellular location">
    <subcellularLocation>
        <location evidence="1">Secreted</location>
    </subcellularLocation>
</comment>
<evidence type="ECO:0000256" key="1">
    <source>
        <dbReference type="ARBA" id="ARBA00004613"/>
    </source>
</evidence>
<evidence type="ECO:0000256" key="2">
    <source>
        <dbReference type="ARBA" id="ARBA00022525"/>
    </source>
</evidence>
<keyword evidence="7" id="KW-1185">Reference proteome</keyword>
<evidence type="ECO:0000259" key="5">
    <source>
        <dbReference type="PROSITE" id="PS51756"/>
    </source>
</evidence>
<feature type="coiled-coil region" evidence="4">
    <location>
        <begin position="10"/>
        <end position="40"/>
    </location>
</feature>
<feature type="domain" description="LXG" evidence="5">
    <location>
        <begin position="1"/>
        <end position="235"/>
    </location>
</feature>
<dbReference type="InterPro" id="IPR051768">
    <property type="entry name" value="Bact_secretion_toxin"/>
</dbReference>
<reference evidence="6" key="1">
    <citation type="submission" date="2024-05" db="EMBL/GenBank/DDBJ databases">
        <title>Metabacillus sp. nov., isolated from the rhizosphere soil of tomato plants.</title>
        <authorList>
            <person name="Ma R."/>
        </authorList>
    </citation>
    <scope>NUCLEOTIDE SEQUENCE</scope>
    <source>
        <strain evidence="6">DBTR6</strain>
    </source>
</reference>
<comment type="similarity">
    <text evidence="3">In the N-terminal section; belongs to the LXG family.</text>
</comment>
<proteinExistence type="inferred from homology"/>
<accession>A0ABS7UPX3</accession>
<feature type="non-terminal residue" evidence="6">
    <location>
        <position position="405"/>
    </location>
</feature>
<comment type="caution">
    <text evidence="6">The sequence shown here is derived from an EMBL/GenBank/DDBJ whole genome shotgun (WGS) entry which is preliminary data.</text>
</comment>
<protein>
    <submittedName>
        <fullName evidence="6">Transposase</fullName>
    </submittedName>
</protein>
<sequence>MKVYEAKTLIDSMEARSKQYNELREKLEQLKRTCNDVVNLDDRLKGKGADAIKGFYQAQIDVIEAWLRLIDRNIAFFNGIAGNAADMDLSGNTIVHVPFLDDELTHHERNNREMVSSQQDELQRIFNRIDDLVPLNVFSKDRFDDHMGKAEKDRKDTADAVDKLDNELKSEYILSEGDEQYVMALFQQLMEASRQGNTITPIHFNAEAYKASDVYKLKDQAEKQTKEYLSFKDEQEKFREQLKKQEELENRPWYEKTWDGIKTFTGELTGYYDYIRASEGVDPVTGETLTAGQRVASGAMAAAGFIPVVGWAGRIAKGGSAIYKTAKGMHAADQALDVYRTSKTFSNLEKAEMGIYGLVSANGFSEYLTGKDMFGNALTEEQQQNSLYQALGLLAVGGGAYYVNK</sequence>
<dbReference type="Pfam" id="PF14449">
    <property type="entry name" value="PT-TG"/>
    <property type="match status" value="1"/>
</dbReference>
<gene>
    <name evidence="6" type="ORF">K9V48_07205</name>
</gene>
<dbReference type="InterPro" id="IPR006829">
    <property type="entry name" value="LXG_dom"/>
</dbReference>
<organism evidence="6 7">
    <name type="scientific">Metabacillus rhizolycopersici</name>
    <dbReference type="NCBI Taxonomy" id="2875709"/>
    <lineage>
        <taxon>Bacteria</taxon>
        <taxon>Bacillati</taxon>
        <taxon>Bacillota</taxon>
        <taxon>Bacilli</taxon>
        <taxon>Bacillales</taxon>
        <taxon>Bacillaceae</taxon>
        <taxon>Metabacillus</taxon>
    </lineage>
</organism>
<dbReference type="Proteomes" id="UP001165287">
    <property type="component" value="Unassembled WGS sequence"/>
</dbReference>
<dbReference type="RefSeq" id="WP_224138032.1">
    <property type="nucleotide sequence ID" value="NZ_JAIQUM010000011.1"/>
</dbReference>
<dbReference type="Pfam" id="PF04740">
    <property type="entry name" value="LXG"/>
    <property type="match status" value="1"/>
</dbReference>
<evidence type="ECO:0000313" key="6">
    <source>
        <dbReference type="EMBL" id="MBZ5750033.1"/>
    </source>
</evidence>